<dbReference type="InterPro" id="IPR031982">
    <property type="entry name" value="PilE-like"/>
</dbReference>
<dbReference type="PANTHER" id="PTHR30093">
    <property type="entry name" value="GENERAL SECRETION PATHWAY PROTEIN G"/>
    <property type="match status" value="1"/>
</dbReference>
<dbReference type="Proteomes" id="UP000663570">
    <property type="component" value="Chromosome"/>
</dbReference>
<reference evidence="2 3" key="1">
    <citation type="submission" date="2021-02" db="EMBL/GenBank/DDBJ databases">
        <title>Niveibacterium changnyeongensis HC41.</title>
        <authorList>
            <person name="Kang M."/>
        </authorList>
    </citation>
    <scope>NUCLEOTIDE SEQUENCE [LARGE SCALE GENOMIC DNA]</scope>
    <source>
        <strain evidence="2 3">HC41</strain>
    </source>
</reference>
<dbReference type="RefSeq" id="WP_206253380.1">
    <property type="nucleotide sequence ID" value="NZ_CP071060.1"/>
</dbReference>
<dbReference type="NCBIfam" id="TIGR02532">
    <property type="entry name" value="IV_pilin_GFxxxE"/>
    <property type="match status" value="1"/>
</dbReference>
<evidence type="ECO:0000256" key="1">
    <source>
        <dbReference type="SAM" id="Phobius"/>
    </source>
</evidence>
<dbReference type="PANTHER" id="PTHR30093:SF47">
    <property type="entry name" value="TYPE IV PILUS NON-CORE MINOR PILIN PILE"/>
    <property type="match status" value="1"/>
</dbReference>
<dbReference type="Pfam" id="PF07963">
    <property type="entry name" value="N_methyl"/>
    <property type="match status" value="1"/>
</dbReference>
<keyword evidence="3" id="KW-1185">Reference proteome</keyword>
<keyword evidence="1" id="KW-0812">Transmembrane</keyword>
<dbReference type="Pfam" id="PF16732">
    <property type="entry name" value="ComP_DUS"/>
    <property type="match status" value="1"/>
</dbReference>
<evidence type="ECO:0000313" key="3">
    <source>
        <dbReference type="Proteomes" id="UP000663570"/>
    </source>
</evidence>
<keyword evidence="1" id="KW-1133">Transmembrane helix</keyword>
<organism evidence="2 3">
    <name type="scientific">Niveibacterium microcysteis</name>
    <dbReference type="NCBI Taxonomy" id="2811415"/>
    <lineage>
        <taxon>Bacteria</taxon>
        <taxon>Pseudomonadati</taxon>
        <taxon>Pseudomonadota</taxon>
        <taxon>Betaproteobacteria</taxon>
        <taxon>Rhodocyclales</taxon>
        <taxon>Rhodocyclaceae</taxon>
        <taxon>Niveibacterium</taxon>
    </lineage>
</organism>
<protein>
    <submittedName>
        <fullName evidence="2">Type IV pilin protein</fullName>
    </submittedName>
</protein>
<dbReference type="Gene3D" id="3.30.700.10">
    <property type="entry name" value="Glycoprotein, Type 4 Pilin"/>
    <property type="match status" value="1"/>
</dbReference>
<name>A0ABX7M823_9RHOO</name>
<keyword evidence="1" id="KW-0472">Membrane</keyword>
<dbReference type="EMBL" id="CP071060">
    <property type="protein sequence ID" value="QSI75632.1"/>
    <property type="molecule type" value="Genomic_DNA"/>
</dbReference>
<dbReference type="SUPFAM" id="SSF54523">
    <property type="entry name" value="Pili subunits"/>
    <property type="match status" value="1"/>
</dbReference>
<evidence type="ECO:0000313" key="2">
    <source>
        <dbReference type="EMBL" id="QSI75632.1"/>
    </source>
</evidence>
<feature type="transmembrane region" description="Helical" evidence="1">
    <location>
        <begin position="12"/>
        <end position="39"/>
    </location>
</feature>
<sequence>MKVKAGGPLRTLAAGFTLIELVITVVIVGVLAAIALPTYSQYVERGRRAEAKAALNGAAQMLERFYTQTNSYTVALAALGVSATTESGRHAIVVSPGATGDIATSFLITASPVGWADAHCGNLTLDSAGRRGRSAAGWSVEDCWQR</sequence>
<proteinExistence type="predicted"/>
<dbReference type="InterPro" id="IPR045584">
    <property type="entry name" value="Pilin-like"/>
</dbReference>
<gene>
    <name evidence="2" type="ORF">JY500_14155</name>
</gene>
<dbReference type="PROSITE" id="PS00409">
    <property type="entry name" value="PROKAR_NTER_METHYL"/>
    <property type="match status" value="1"/>
</dbReference>
<dbReference type="InterPro" id="IPR012902">
    <property type="entry name" value="N_methyl_site"/>
</dbReference>
<accession>A0ABX7M823</accession>